<proteinExistence type="predicted"/>
<feature type="domain" description="NWD NACHT-NTPase N-terminal" evidence="5">
    <location>
        <begin position="43"/>
        <end position="232"/>
    </location>
</feature>
<dbReference type="InterPro" id="IPR036322">
    <property type="entry name" value="WD40_repeat_dom_sf"/>
</dbReference>
<feature type="repeat" description="WD" evidence="3">
    <location>
        <begin position="1044"/>
        <end position="1076"/>
    </location>
</feature>
<dbReference type="SMART" id="SM00320">
    <property type="entry name" value="WD40"/>
    <property type="match status" value="6"/>
</dbReference>
<dbReference type="InterPro" id="IPR031359">
    <property type="entry name" value="NACHT_N"/>
</dbReference>
<organism evidence="6 7">
    <name type="scientific">Trichoderma ghanense</name>
    <dbReference type="NCBI Taxonomy" id="65468"/>
    <lineage>
        <taxon>Eukaryota</taxon>
        <taxon>Fungi</taxon>
        <taxon>Dikarya</taxon>
        <taxon>Ascomycota</taxon>
        <taxon>Pezizomycotina</taxon>
        <taxon>Sordariomycetes</taxon>
        <taxon>Hypocreomycetidae</taxon>
        <taxon>Hypocreales</taxon>
        <taxon>Hypocreaceae</taxon>
        <taxon>Trichoderma</taxon>
    </lineage>
</organism>
<dbReference type="InterPro" id="IPR019775">
    <property type="entry name" value="WD40_repeat_CS"/>
</dbReference>
<feature type="compositionally biased region" description="Basic and acidic residues" evidence="4">
    <location>
        <begin position="1673"/>
        <end position="1683"/>
    </location>
</feature>
<dbReference type="Gene3D" id="2.130.10.10">
    <property type="entry name" value="YVTN repeat-like/Quinoprotein amine dehydrogenase"/>
    <property type="match status" value="2"/>
</dbReference>
<evidence type="ECO:0000259" key="5">
    <source>
        <dbReference type="Pfam" id="PF17100"/>
    </source>
</evidence>
<dbReference type="Proteomes" id="UP001642720">
    <property type="component" value="Unassembled WGS sequence"/>
</dbReference>
<reference evidence="6 7" key="1">
    <citation type="submission" date="2018-01" db="EMBL/GenBank/DDBJ databases">
        <title>Genome characterization of the sugarcane-associated fungus Trichoderma ghanense CCMA-1212 and their application in lignocelulose bioconversion.</title>
        <authorList>
            <person name="Steindorff A.S."/>
            <person name="Mendes T.D."/>
            <person name="Vilela E.S.D."/>
            <person name="Rodrigues D.S."/>
            <person name="Formighieri E.F."/>
            <person name="Melo I.S."/>
            <person name="Favaro L.C.L."/>
        </authorList>
    </citation>
    <scope>NUCLEOTIDE SEQUENCE [LARGE SCALE GENOMIC DNA]</scope>
    <source>
        <strain evidence="6 7">CCMA-1212</strain>
    </source>
</reference>
<evidence type="ECO:0000256" key="3">
    <source>
        <dbReference type="PROSITE-ProRule" id="PRU00221"/>
    </source>
</evidence>
<feature type="compositionally biased region" description="Basic and acidic residues" evidence="4">
    <location>
        <begin position="347"/>
        <end position="363"/>
    </location>
</feature>
<dbReference type="RefSeq" id="XP_073553646.1">
    <property type="nucleotide sequence ID" value="XM_073707827.1"/>
</dbReference>
<feature type="region of interest" description="Disordered" evidence="4">
    <location>
        <begin position="1144"/>
        <end position="1192"/>
    </location>
</feature>
<protein>
    <submittedName>
        <fullName evidence="6">WD repeat-containing protein</fullName>
    </submittedName>
</protein>
<evidence type="ECO:0000256" key="4">
    <source>
        <dbReference type="SAM" id="MobiDB-lite"/>
    </source>
</evidence>
<dbReference type="Pfam" id="PF17100">
    <property type="entry name" value="NACHT_N"/>
    <property type="match status" value="1"/>
</dbReference>
<dbReference type="PANTHER" id="PTHR19879">
    <property type="entry name" value="TRANSCRIPTION INITIATION FACTOR TFIID"/>
    <property type="match status" value="1"/>
</dbReference>
<feature type="region of interest" description="Disordered" evidence="4">
    <location>
        <begin position="390"/>
        <end position="409"/>
    </location>
</feature>
<gene>
    <name evidence="6" type="ORF">CCMA1212_010799</name>
</gene>
<evidence type="ECO:0000313" key="7">
    <source>
        <dbReference type="Proteomes" id="UP001642720"/>
    </source>
</evidence>
<feature type="region of interest" description="Disordered" evidence="4">
    <location>
        <begin position="1570"/>
        <end position="1597"/>
    </location>
</feature>
<evidence type="ECO:0000313" key="6">
    <source>
        <dbReference type="EMBL" id="TFA97444.1"/>
    </source>
</evidence>
<feature type="compositionally biased region" description="Acidic residues" evidence="4">
    <location>
        <begin position="1164"/>
        <end position="1174"/>
    </location>
</feature>
<feature type="repeat" description="WD" evidence="3">
    <location>
        <begin position="1515"/>
        <end position="1556"/>
    </location>
</feature>
<dbReference type="EMBL" id="PPTA01000033">
    <property type="protein sequence ID" value="TFA97444.1"/>
    <property type="molecule type" value="Genomic_DNA"/>
</dbReference>
<dbReference type="PROSITE" id="PS50294">
    <property type="entry name" value="WD_REPEATS_REGION"/>
    <property type="match status" value="2"/>
</dbReference>
<dbReference type="PROSITE" id="PS50082">
    <property type="entry name" value="WD_REPEATS_2"/>
    <property type="match status" value="3"/>
</dbReference>
<feature type="repeat" description="WD" evidence="3">
    <location>
        <begin position="1473"/>
        <end position="1514"/>
    </location>
</feature>
<dbReference type="GeneID" id="300582277"/>
<feature type="region of interest" description="Disordered" evidence="4">
    <location>
        <begin position="1668"/>
        <end position="1759"/>
    </location>
</feature>
<dbReference type="Pfam" id="PF00400">
    <property type="entry name" value="WD40"/>
    <property type="match status" value="3"/>
</dbReference>
<feature type="compositionally biased region" description="Acidic residues" evidence="4">
    <location>
        <begin position="322"/>
        <end position="346"/>
    </location>
</feature>
<keyword evidence="1 3" id="KW-0853">WD repeat</keyword>
<accession>A0ABY2GQB8</accession>
<feature type="compositionally biased region" description="Basic and acidic residues" evidence="4">
    <location>
        <begin position="1713"/>
        <end position="1724"/>
    </location>
</feature>
<dbReference type="InterPro" id="IPR015943">
    <property type="entry name" value="WD40/YVTN_repeat-like_dom_sf"/>
</dbReference>
<keyword evidence="2" id="KW-0677">Repeat</keyword>
<feature type="compositionally biased region" description="Acidic residues" evidence="4">
    <location>
        <begin position="1728"/>
        <end position="1756"/>
    </location>
</feature>
<keyword evidence="7" id="KW-1185">Reference proteome</keyword>
<feature type="compositionally biased region" description="Basic and acidic residues" evidence="4">
    <location>
        <begin position="1578"/>
        <end position="1591"/>
    </location>
</feature>
<feature type="region of interest" description="Disordered" evidence="4">
    <location>
        <begin position="297"/>
        <end position="381"/>
    </location>
</feature>
<dbReference type="InterPro" id="IPR001680">
    <property type="entry name" value="WD40_rpt"/>
</dbReference>
<dbReference type="PANTHER" id="PTHR19879:SF9">
    <property type="entry name" value="TRANSCRIPTION INITIATION FACTOR TFIID SUBUNIT 5"/>
    <property type="match status" value="1"/>
</dbReference>
<feature type="compositionally biased region" description="Low complexity" evidence="4">
    <location>
        <begin position="1154"/>
        <end position="1163"/>
    </location>
</feature>
<feature type="compositionally biased region" description="Acidic residues" evidence="4">
    <location>
        <begin position="1694"/>
        <end position="1712"/>
    </location>
</feature>
<feature type="compositionally biased region" description="Pro residues" evidence="4">
    <location>
        <begin position="394"/>
        <end position="406"/>
    </location>
</feature>
<evidence type="ECO:0000256" key="2">
    <source>
        <dbReference type="ARBA" id="ARBA00022737"/>
    </source>
</evidence>
<evidence type="ECO:0000256" key="1">
    <source>
        <dbReference type="ARBA" id="ARBA00022574"/>
    </source>
</evidence>
<sequence length="1941" mass="213311">MAQVNIPMEPAPGVIIDQNDGKITITITTTPTSNDSTVKENSESLWHAAYASLRTEHPEELDNFEKEAQSVFRPLQRSKSSNLNAFGRSTPGWHNMSPKAVVGAVKRWVFESQEEEPPGEDEDEAERDKAAALSSTKISLSKSIQDSPSAHLAWAAASLCIHKLAEGDLPDTSGLAYIVSRIAFYDRLSRLVFKTPEDDENNETNDKTDDSFHKILVALYTAVLKQLIIVLVLSHGPHETRAQQQKQMSWDNAGIKDTAAHSVISLESSISQHVRDKELEESITNLVRLSAQLKDLNGRHDQDAEGAADTKMGDDKDSCDSSSDDNDNNDDDDDDYDDDDENYDPNEIDKKESDDGSVKDTKNSKRSKSVKSAKDDDMIPAHSKVQKLLCGTPVQPPSLPPRPPQPEFGLPDVLASLHNWAQEQEAYRQWHHARSLGFSDSPSGASEGVADQDGRILWVHGKADGSTTLLLQALVEAEEKSESKRQDGGLPRHAVAHAFWNWSRDVDGTSVVSVVRDIVWNVLITQPALQDHLVDAVGMIQRSTLLGDGDEKAKAWYAAQGTSCDFYAMLAVLCRIVRDTRFEPTCFVVDYMDALLGDDDDLDDVGEAHKSGSGGPSRAAQKRTWTLQDLIRLVQTTCRLSGKVAWIVASSSSSPAMGDVLASGNHLQLKPNDPKLDEIMSCYAQALLRDQCGPAHKPAILSQLGQELIRKTGSNVAGMHLAVDLLGAVRLPWNALHILQRLPDSSEGLGAVSEWIVQNNVGDGVSVGVCDNARDSASDRAHLDAVLYTAALAFRPLTIAELGALADLPATVNAGILVDVLGRPLLDMKKVDLGGGEPQSYIYFSSRALLASQRKRLAQGTAAPDLHAGMVRRHLRCLSSYYGNSDRGELSLYMKLAWLRHLDRVETCRKDDNDDTDSPLAKDMCNFVEQHGKLWLRDLETLHILFVARRLLQDLLPLAADKRQLSPMQAALQSMLACIVRQQATSMSLDDMDCFLRMAGHKTIDINVHDDLPVVPQGPPMPLPELLALDSPEVADAAASVGTLDGHSDWVRDTKWTYDGRLIVSISDDYTLRCWDRASCRVQHVTKSKLTEFPKQLCVSATDPTIIIALASQSVVLFDLAIGTVPVKIKSNTEVMEERQALLAAQEKQEDGQKASQQASQQEQGEEDGDEKDVDDGKSTNDANGNDAKDAKDPSDVAIEELILFSDTSFAMDGSNDLVITCNGDGKEAQKLVFCIPEFRLKEVRNVALGYKSFPSALMDAVQESECKDAVLADDVGLAAVVDNKGNVVFYDSKLATQTQTIRWTERKFVSVEYVALWRVFIVFDTNNNMTCHFVHEPEGQGDRGATEPVLRPLIQTYKVPESSCLSYSFGPRREEAIYTYRYKPTMIYKVIEEEAVVVNGPTDSTDSGDAPARRPSPFTSTILSHNGLRTATAKSDGQVQLWNLPSTTAGPHAASAATSEAATSDPTLWCTMAETSSEVNWLSFSHDDSMLVACYDNRQAEVWDTDTGERVAVLDGHSTWLHFAAFSPNDALVVTASSDGEVRLWDLNASRELYLETKAHLARAGYLQKDEDDKDDKDEANVKETDKNTDSVDTPVGPLRRTFVTLKGEEDDSQGTIAFSPDGRFLVTSGHLGHIFDISPPSGVESLLPIDSLEPCANLVWEDVTKKKKGKANAEKKKDQENRTQVIGNDNDNNNDVDVEIGGDGEGDQDDGCAKEVVNKDDGGDGNGEDESNDDDDDNEEEEDEEEDDDDDDNSDNLANMRCNAFTFSPESRSLVGFCTDGQLFLWKFTASSWQPQAIILAGGFKAPGRPDLWIRFPRQLSMSGTDGQYLLHTEIGVWALPPPPTDDNQKENKKIGLQASAHHPCNISHTPTHMAIFWQDQLLAKLPKLYTPSKPYSFSSYTCDIHSEEGGTSTLVIGTKSGRLCCFRFRGKKDLFKST</sequence>
<comment type="caution">
    <text evidence="6">The sequence shown here is derived from an EMBL/GenBank/DDBJ whole genome shotgun (WGS) entry which is preliminary data.</text>
</comment>
<name>A0ABY2GQB8_9HYPO</name>
<dbReference type="SUPFAM" id="SSF50978">
    <property type="entry name" value="WD40 repeat-like"/>
    <property type="match status" value="2"/>
</dbReference>
<dbReference type="PROSITE" id="PS00678">
    <property type="entry name" value="WD_REPEATS_1"/>
    <property type="match status" value="2"/>
</dbReference>